<protein>
    <submittedName>
        <fullName evidence="2">Uncharacterized protein</fullName>
    </submittedName>
</protein>
<evidence type="ECO:0000313" key="3">
    <source>
        <dbReference type="Proteomes" id="UP000235023"/>
    </source>
</evidence>
<evidence type="ECO:0000256" key="1">
    <source>
        <dbReference type="SAM" id="Phobius"/>
    </source>
</evidence>
<feature type="transmembrane region" description="Helical" evidence="1">
    <location>
        <begin position="12"/>
        <end position="31"/>
    </location>
</feature>
<keyword evidence="1" id="KW-1133">Transmembrane helix</keyword>
<sequence>MSNISCETAGSLNLIVLSLSPLVLSLPVCFFHRGGIQSDAEPSAPDIFGLGISPWTSRCAESGGPPG</sequence>
<dbReference type="EMBL" id="KZ559631">
    <property type="protein sequence ID" value="PLN75981.1"/>
    <property type="molecule type" value="Genomic_DNA"/>
</dbReference>
<dbReference type="AlphaFoldDB" id="A0A2J5HGK8"/>
<gene>
    <name evidence="2" type="ORF">BDW42DRAFT_179692</name>
</gene>
<evidence type="ECO:0000313" key="2">
    <source>
        <dbReference type="EMBL" id="PLN75981.1"/>
    </source>
</evidence>
<accession>A0A2J5HGK8</accession>
<keyword evidence="1" id="KW-0812">Transmembrane</keyword>
<proteinExistence type="predicted"/>
<dbReference type="Proteomes" id="UP000235023">
    <property type="component" value="Unassembled WGS sequence"/>
</dbReference>
<organism evidence="2 3">
    <name type="scientific">Aspergillus taichungensis</name>
    <dbReference type="NCBI Taxonomy" id="482145"/>
    <lineage>
        <taxon>Eukaryota</taxon>
        <taxon>Fungi</taxon>
        <taxon>Dikarya</taxon>
        <taxon>Ascomycota</taxon>
        <taxon>Pezizomycotina</taxon>
        <taxon>Eurotiomycetes</taxon>
        <taxon>Eurotiomycetidae</taxon>
        <taxon>Eurotiales</taxon>
        <taxon>Aspergillaceae</taxon>
        <taxon>Aspergillus</taxon>
        <taxon>Aspergillus subgen. Circumdati</taxon>
    </lineage>
</organism>
<keyword evidence="1" id="KW-0472">Membrane</keyword>
<reference evidence="3" key="1">
    <citation type="submission" date="2017-12" db="EMBL/GenBank/DDBJ databases">
        <authorList>
            <consortium name="DOE Joint Genome Institute"/>
            <person name="Mondo S.J."/>
            <person name="Kjaerbolling I."/>
            <person name="Vesth T.C."/>
            <person name="Frisvad J.C."/>
            <person name="Nybo J.L."/>
            <person name="Theobald S."/>
            <person name="Kuo A."/>
            <person name="Bowyer P."/>
            <person name="Matsuda Y."/>
            <person name="Lyhne E.K."/>
            <person name="Kogle M.E."/>
            <person name="Clum A."/>
            <person name="Lipzen A."/>
            <person name="Salamov A."/>
            <person name="Ngan C.Y."/>
            <person name="Daum C."/>
            <person name="Chiniquy J."/>
            <person name="Barry K."/>
            <person name="LaButti K."/>
            <person name="Haridas S."/>
            <person name="Simmons B.A."/>
            <person name="Magnuson J.K."/>
            <person name="Mortensen U.H."/>
            <person name="Larsen T.O."/>
            <person name="Grigoriev I.V."/>
            <person name="Baker S.E."/>
            <person name="Andersen M.R."/>
            <person name="Nordberg H.P."/>
            <person name="Cantor M.N."/>
            <person name="Hua S.X."/>
        </authorList>
    </citation>
    <scope>NUCLEOTIDE SEQUENCE [LARGE SCALE GENOMIC DNA]</scope>
    <source>
        <strain evidence="3">IBT 19404</strain>
    </source>
</reference>
<name>A0A2J5HGK8_9EURO</name>
<keyword evidence="3" id="KW-1185">Reference proteome</keyword>